<feature type="compositionally biased region" description="Basic and acidic residues" evidence="2">
    <location>
        <begin position="226"/>
        <end position="235"/>
    </location>
</feature>
<dbReference type="AlphaFoldDB" id="A0A1G4IJQ3"/>
<dbReference type="Gene3D" id="1.20.5.190">
    <property type="match status" value="1"/>
</dbReference>
<dbReference type="Pfam" id="PF00612">
    <property type="entry name" value="IQ"/>
    <property type="match status" value="3"/>
</dbReference>
<dbReference type="EMBL" id="CZPT02001910">
    <property type="protein sequence ID" value="SCU72781.1"/>
    <property type="molecule type" value="Genomic_DNA"/>
</dbReference>
<keyword evidence="4" id="KW-1185">Reference proteome</keyword>
<dbReference type="SUPFAM" id="SSF52540">
    <property type="entry name" value="P-loop containing nucleoside triphosphate hydrolases"/>
    <property type="match status" value="1"/>
</dbReference>
<proteinExistence type="predicted"/>
<dbReference type="SMART" id="SM00015">
    <property type="entry name" value="IQ"/>
    <property type="match status" value="3"/>
</dbReference>
<reference evidence="3" key="1">
    <citation type="submission" date="2016-09" db="EMBL/GenBank/DDBJ databases">
        <authorList>
            <person name="Hebert L."/>
            <person name="Moumen B."/>
        </authorList>
    </citation>
    <scope>NUCLEOTIDE SEQUENCE [LARGE SCALE GENOMIC DNA]</scope>
    <source>
        <strain evidence="3">OVI</strain>
    </source>
</reference>
<dbReference type="PROSITE" id="PS50096">
    <property type="entry name" value="IQ"/>
    <property type="match status" value="3"/>
</dbReference>
<comment type="caution">
    <text evidence="3">The sequence shown here is derived from an EMBL/GenBank/DDBJ whole genome shotgun (WGS) entry which is preliminary data.</text>
</comment>
<dbReference type="InterPro" id="IPR000048">
    <property type="entry name" value="IQ_motif_EF-hand-BS"/>
</dbReference>
<dbReference type="Proteomes" id="UP000195570">
    <property type="component" value="Unassembled WGS sequence"/>
</dbReference>
<organism evidence="3 4">
    <name type="scientific">Trypanosoma equiperdum</name>
    <dbReference type="NCBI Taxonomy" id="5694"/>
    <lineage>
        <taxon>Eukaryota</taxon>
        <taxon>Discoba</taxon>
        <taxon>Euglenozoa</taxon>
        <taxon>Kinetoplastea</taxon>
        <taxon>Metakinetoplastina</taxon>
        <taxon>Trypanosomatida</taxon>
        <taxon>Trypanosomatidae</taxon>
        <taxon>Trypanosoma</taxon>
    </lineage>
</organism>
<evidence type="ECO:0000313" key="3">
    <source>
        <dbReference type="EMBL" id="SCU72781.1"/>
    </source>
</evidence>
<accession>A0A1G4IJQ3</accession>
<protein>
    <submittedName>
        <fullName evidence="3">IQ calmodulin-binding motif containing protein, putative</fullName>
    </submittedName>
</protein>
<feature type="coiled-coil region" evidence="1">
    <location>
        <begin position="125"/>
        <end position="152"/>
    </location>
</feature>
<dbReference type="RefSeq" id="XP_067083241.1">
    <property type="nucleotide sequence ID" value="XM_067227140.1"/>
</dbReference>
<dbReference type="InterPro" id="IPR027417">
    <property type="entry name" value="P-loop_NTPase"/>
</dbReference>
<dbReference type="GeneID" id="92378305"/>
<gene>
    <name evidence="3" type="ORF">TEOVI_000436500</name>
</gene>
<name>A0A1G4IJQ3_TRYEQ</name>
<sequence length="339" mass="38941">MDVGYYVPPRCTRLVSSVMDAFVGASERQFKEIDAACKIQSLYRMWRERCAYRRIRNAALNVQRLYRGHLDRRRVLETRALNAALHEGSVYEYYASLIQACFRGYYVRRYVDNFYARRSYVQMTVKASDAVREAAEVQLKEQQEREAAEKIRRRDLRYKRATEKLHYITSTLNCGGIYKRPTDISSATTIYGTCVEDDIRNGSKAVRRPQLETTVRNRLKMASVSARKERGEWGRRPPASQDLQQAGGDTGEKTDSMMYFTVTSGAWNRSGVKGCSLPPIRGPDEVDAVKCNVVSHCCIEDFLSTYDEEKLKIERSVDKKEIELAHKKQRFTVSASASL</sequence>
<evidence type="ECO:0000256" key="1">
    <source>
        <dbReference type="SAM" id="Coils"/>
    </source>
</evidence>
<evidence type="ECO:0000256" key="2">
    <source>
        <dbReference type="SAM" id="MobiDB-lite"/>
    </source>
</evidence>
<evidence type="ECO:0000313" key="4">
    <source>
        <dbReference type="Proteomes" id="UP000195570"/>
    </source>
</evidence>
<keyword evidence="1" id="KW-0175">Coiled coil</keyword>
<dbReference type="VEuPathDB" id="TriTrypDB:TEOVI_000436500"/>
<feature type="region of interest" description="Disordered" evidence="2">
    <location>
        <begin position="225"/>
        <end position="255"/>
    </location>
</feature>